<dbReference type="PANTHER" id="PTHR15887:SF1">
    <property type="entry name" value="TRANSMEMBRANE PROTEIN 69"/>
    <property type="match status" value="1"/>
</dbReference>
<comment type="caution">
    <text evidence="2">The sequence shown here is derived from an EMBL/GenBank/DDBJ whole genome shotgun (WGS) entry which is preliminary data.</text>
</comment>
<proteinExistence type="predicted"/>
<dbReference type="OrthoDB" id="8591832at2"/>
<dbReference type="PANTHER" id="PTHR15887">
    <property type="entry name" value="TRANSMEMBRANE PROTEIN 69"/>
    <property type="match status" value="1"/>
</dbReference>
<evidence type="ECO:0000256" key="1">
    <source>
        <dbReference type="SAM" id="Phobius"/>
    </source>
</evidence>
<evidence type="ECO:0000313" key="3">
    <source>
        <dbReference type="Proteomes" id="UP000619743"/>
    </source>
</evidence>
<gene>
    <name evidence="2" type="ORF">GCM10011369_11220</name>
</gene>
<accession>A0A8J2U3G4</accession>
<feature type="transmembrane region" description="Helical" evidence="1">
    <location>
        <begin position="21"/>
        <end position="43"/>
    </location>
</feature>
<name>A0A8J2U3G4_9GAMM</name>
<keyword evidence="3" id="KW-1185">Reference proteome</keyword>
<keyword evidence="1" id="KW-1133">Transmembrane helix</keyword>
<evidence type="ECO:0008006" key="4">
    <source>
        <dbReference type="Google" id="ProtNLM"/>
    </source>
</evidence>
<keyword evidence="1" id="KW-0472">Membrane</keyword>
<feature type="transmembrane region" description="Helical" evidence="1">
    <location>
        <begin position="88"/>
        <end position="105"/>
    </location>
</feature>
<dbReference type="Pfam" id="PF11911">
    <property type="entry name" value="DUF3429"/>
    <property type="match status" value="1"/>
</dbReference>
<feature type="transmembrane region" description="Helical" evidence="1">
    <location>
        <begin position="55"/>
        <end position="76"/>
    </location>
</feature>
<dbReference type="RefSeq" id="WP_087504962.1">
    <property type="nucleotide sequence ID" value="NZ_BMDX01000004.1"/>
</dbReference>
<protein>
    <recommendedName>
        <fullName evidence="4">DUF3429 domain-containing protein</fullName>
    </recommendedName>
</protein>
<reference evidence="3" key="1">
    <citation type="journal article" date="2019" name="Int. J. Syst. Evol. Microbiol.">
        <title>The Global Catalogue of Microorganisms (GCM) 10K type strain sequencing project: providing services to taxonomists for standard genome sequencing and annotation.</title>
        <authorList>
            <consortium name="The Broad Institute Genomics Platform"/>
            <consortium name="The Broad Institute Genome Sequencing Center for Infectious Disease"/>
            <person name="Wu L."/>
            <person name="Ma J."/>
        </authorList>
    </citation>
    <scope>NUCLEOTIDE SEQUENCE [LARGE SCALE GENOMIC DNA]</scope>
    <source>
        <strain evidence="3">CGMCC 1.10130</strain>
    </source>
</reference>
<keyword evidence="1" id="KW-0812">Transmembrane</keyword>
<dbReference type="EMBL" id="BMDX01000004">
    <property type="protein sequence ID" value="GGA71214.1"/>
    <property type="molecule type" value="Genomic_DNA"/>
</dbReference>
<dbReference type="InterPro" id="IPR036259">
    <property type="entry name" value="MFS_trans_sf"/>
</dbReference>
<dbReference type="InterPro" id="IPR021836">
    <property type="entry name" value="DUF3429"/>
</dbReference>
<dbReference type="SUPFAM" id="SSF103473">
    <property type="entry name" value="MFS general substrate transporter"/>
    <property type="match status" value="1"/>
</dbReference>
<sequence>MTRHYQTKEERQQQRKDEHQLISERLAYAGAIPFIVLAGLLYLPADILSGNQDQLISALMTYSLIVVNFLAGSLWGRAIDNMQRNHRGNGQMFAVLISLLSWVTIMLPPHLGFVMLACLLVSLRLHEMFGLSSDSPIKWYSRARSRLTVVASVVLCLAAAS</sequence>
<dbReference type="Proteomes" id="UP000619743">
    <property type="component" value="Unassembled WGS sequence"/>
</dbReference>
<dbReference type="AlphaFoldDB" id="A0A8J2U3G4"/>
<organism evidence="2 3">
    <name type="scientific">Neiella marina</name>
    <dbReference type="NCBI Taxonomy" id="508461"/>
    <lineage>
        <taxon>Bacteria</taxon>
        <taxon>Pseudomonadati</taxon>
        <taxon>Pseudomonadota</taxon>
        <taxon>Gammaproteobacteria</taxon>
        <taxon>Alteromonadales</taxon>
        <taxon>Echinimonadaceae</taxon>
        <taxon>Neiella</taxon>
    </lineage>
</organism>
<evidence type="ECO:0000313" key="2">
    <source>
        <dbReference type="EMBL" id="GGA71214.1"/>
    </source>
</evidence>